<evidence type="ECO:0000256" key="1">
    <source>
        <dbReference type="SAM" id="Coils"/>
    </source>
</evidence>
<gene>
    <name evidence="2" type="ORF">GMARGA_LOCUS27433</name>
</gene>
<accession>A0ABN7W7I4</accession>
<keyword evidence="1" id="KW-0175">Coiled coil</keyword>
<feature type="non-terminal residue" evidence="2">
    <location>
        <position position="1"/>
    </location>
</feature>
<protein>
    <submittedName>
        <fullName evidence="2">33564_t:CDS:1</fullName>
    </submittedName>
</protein>
<evidence type="ECO:0000313" key="3">
    <source>
        <dbReference type="Proteomes" id="UP000789901"/>
    </source>
</evidence>
<proteinExistence type="predicted"/>
<reference evidence="2 3" key="1">
    <citation type="submission" date="2021-06" db="EMBL/GenBank/DDBJ databases">
        <authorList>
            <person name="Kallberg Y."/>
            <person name="Tangrot J."/>
            <person name="Rosling A."/>
        </authorList>
    </citation>
    <scope>NUCLEOTIDE SEQUENCE [LARGE SCALE GENOMIC DNA]</scope>
    <source>
        <strain evidence="2 3">120-4 pot B 10/14</strain>
    </source>
</reference>
<comment type="caution">
    <text evidence="2">The sequence shown here is derived from an EMBL/GenBank/DDBJ whole genome shotgun (WGS) entry which is preliminary data.</text>
</comment>
<name>A0ABN7W7I4_GIGMA</name>
<keyword evidence="3" id="KW-1185">Reference proteome</keyword>
<feature type="coiled-coil region" evidence="1">
    <location>
        <begin position="2"/>
        <end position="32"/>
    </location>
</feature>
<evidence type="ECO:0000313" key="2">
    <source>
        <dbReference type="EMBL" id="CAG8819916.1"/>
    </source>
</evidence>
<dbReference type="Proteomes" id="UP000789901">
    <property type="component" value="Unassembled WGS sequence"/>
</dbReference>
<organism evidence="2 3">
    <name type="scientific">Gigaspora margarita</name>
    <dbReference type="NCBI Taxonomy" id="4874"/>
    <lineage>
        <taxon>Eukaryota</taxon>
        <taxon>Fungi</taxon>
        <taxon>Fungi incertae sedis</taxon>
        <taxon>Mucoromycota</taxon>
        <taxon>Glomeromycotina</taxon>
        <taxon>Glomeromycetes</taxon>
        <taxon>Diversisporales</taxon>
        <taxon>Gigasporaceae</taxon>
        <taxon>Gigaspora</taxon>
    </lineage>
</organism>
<dbReference type="EMBL" id="CAJVQB010033525">
    <property type="protein sequence ID" value="CAG8819916.1"/>
    <property type="molecule type" value="Genomic_DNA"/>
</dbReference>
<sequence>LNSEIEKLRSELEQKKRNYKEVLKRIHDAHQDAMRVQLNELNGLRDENNNLRYWITVLETGIELLQETTGVTIMNLN</sequence>